<dbReference type="SMART" id="SM01249">
    <property type="entry name" value="KASH"/>
    <property type="match status" value="1"/>
</dbReference>
<evidence type="ECO:0000256" key="10">
    <source>
        <dbReference type="SAM" id="SignalP"/>
    </source>
</evidence>
<sequence>MSTHLPTCNATVHAKGLLLLLFLAILHNPVGQSLPSGGRHSIYLNKAHTIVCWEGLLNWSERRVISNQFLDDIRALKEVLEELGSKKFNICSESHIQLAIDQLKNEHKVLQNQRPKMLTLNATVHNWVSNQEQQRKELLDPSVDARLELLEREKNFERCIGGHCGECYDCLNDIRLDMSVNRELKYGITTLYSTWDEAEVRLRNGIENLTTSMMTWKQLEDGLSDFRNILDRDRGKLQGIEGALQSGGSTTEEIVNSVKEVVKALSEKVDPLFQEQQNGAIIESGQFQHQQQESAQENLQLLAPVLPACVKLSSNGSLSDSGISDGGGMSDGSLSERERRLNALKRLVKQLEVALAPGSDAMQTITKRLEMAEHDLRSLQSTCRKIIMNEKNHQEQQLQLQQIKDRSSGRDSADGNNNNSVSMKNKNKKSPSRKKNRNGTQSRSQTNTSAEVTENEEDEQLHQQQHHTQDELQREHLMAMQKSAQLGIVQTTKMKLSQNRWVWRITKIAVPVQLALVLVMCAACFFEPHCCDALNTYSMSFTPQLRYMKGPPPI</sequence>
<feature type="topological domain" description="Cytoplasmic" evidence="7">
    <location>
        <begin position="1"/>
        <end position="507"/>
    </location>
</feature>
<organism evidence="12 13">
    <name type="scientific">Anopheles culicifacies</name>
    <dbReference type="NCBI Taxonomy" id="139723"/>
    <lineage>
        <taxon>Eukaryota</taxon>
        <taxon>Metazoa</taxon>
        <taxon>Ecdysozoa</taxon>
        <taxon>Arthropoda</taxon>
        <taxon>Hexapoda</taxon>
        <taxon>Insecta</taxon>
        <taxon>Pterygota</taxon>
        <taxon>Neoptera</taxon>
        <taxon>Endopterygota</taxon>
        <taxon>Diptera</taxon>
        <taxon>Nematocera</taxon>
        <taxon>Culicoidea</taxon>
        <taxon>Culicidae</taxon>
        <taxon>Anophelinae</taxon>
        <taxon>Anopheles</taxon>
        <taxon>culicifacies species complex</taxon>
    </lineage>
</organism>
<dbReference type="PROSITE" id="PS51049">
    <property type="entry name" value="KASH"/>
    <property type="match status" value="1"/>
</dbReference>
<keyword evidence="4" id="KW-1133">Transmembrane helix</keyword>
<comment type="similarity">
    <text evidence="2">Belongs to the nesprin family.</text>
</comment>
<dbReference type="AlphaFoldDB" id="A0A182M6Q2"/>
<evidence type="ECO:0000256" key="4">
    <source>
        <dbReference type="ARBA" id="ARBA00022989"/>
    </source>
</evidence>
<comment type="subcellular location">
    <subcellularLocation>
        <location evidence="1">Nucleus membrane</location>
    </subcellularLocation>
</comment>
<keyword evidence="5 7" id="KW-0472">Membrane</keyword>
<evidence type="ECO:0000256" key="8">
    <source>
        <dbReference type="SAM" id="Coils"/>
    </source>
</evidence>
<dbReference type="GO" id="GO:0048471">
    <property type="term" value="C:perinuclear region of cytoplasm"/>
    <property type="evidence" value="ECO:0007669"/>
    <property type="project" value="TreeGrafter"/>
</dbReference>
<keyword evidence="10" id="KW-0732">Signal</keyword>
<feature type="region of interest" description="Disordered" evidence="9">
    <location>
        <begin position="393"/>
        <end position="471"/>
    </location>
</feature>
<dbReference type="Proteomes" id="UP000075883">
    <property type="component" value="Unassembled WGS sequence"/>
</dbReference>
<evidence type="ECO:0000256" key="5">
    <source>
        <dbReference type="ARBA" id="ARBA00023136"/>
    </source>
</evidence>
<keyword evidence="8" id="KW-0175">Coiled coil</keyword>
<reference evidence="13" key="1">
    <citation type="submission" date="2013-09" db="EMBL/GenBank/DDBJ databases">
        <title>The Genome Sequence of Anopheles culicifacies species A.</title>
        <authorList>
            <consortium name="The Broad Institute Genomics Platform"/>
            <person name="Neafsey D.E."/>
            <person name="Besansky N."/>
            <person name="Howell P."/>
            <person name="Walton C."/>
            <person name="Young S.K."/>
            <person name="Zeng Q."/>
            <person name="Gargeya S."/>
            <person name="Fitzgerald M."/>
            <person name="Haas B."/>
            <person name="Abouelleil A."/>
            <person name="Allen A.W."/>
            <person name="Alvarado L."/>
            <person name="Arachchi H.M."/>
            <person name="Berlin A.M."/>
            <person name="Chapman S.B."/>
            <person name="Gainer-Dewar J."/>
            <person name="Goldberg J."/>
            <person name="Griggs A."/>
            <person name="Gujja S."/>
            <person name="Hansen M."/>
            <person name="Howarth C."/>
            <person name="Imamovic A."/>
            <person name="Ireland A."/>
            <person name="Larimer J."/>
            <person name="McCowan C."/>
            <person name="Murphy C."/>
            <person name="Pearson M."/>
            <person name="Poon T.W."/>
            <person name="Priest M."/>
            <person name="Roberts A."/>
            <person name="Saif S."/>
            <person name="Shea T."/>
            <person name="Sisk P."/>
            <person name="Sykes S."/>
            <person name="Wortman J."/>
            <person name="Nusbaum C."/>
            <person name="Birren B."/>
        </authorList>
    </citation>
    <scope>NUCLEOTIDE SEQUENCE [LARGE SCALE GENOMIC DNA]</scope>
    <source>
        <strain evidence="13">A-37</strain>
    </source>
</reference>
<keyword evidence="3 7" id="KW-0812">Transmembrane</keyword>
<dbReference type="EnsemblMetazoa" id="ACUA010842-RA">
    <property type="protein sequence ID" value="ACUA010842-PA"/>
    <property type="gene ID" value="ACUA010842"/>
</dbReference>
<dbReference type="GO" id="GO:0006997">
    <property type="term" value="P:nucleus organization"/>
    <property type="evidence" value="ECO:0007669"/>
    <property type="project" value="TreeGrafter"/>
</dbReference>
<feature type="compositionally biased region" description="Basic residues" evidence="9">
    <location>
        <begin position="425"/>
        <end position="437"/>
    </location>
</feature>
<dbReference type="VEuPathDB" id="VectorBase:ACUA010842"/>
<evidence type="ECO:0000313" key="12">
    <source>
        <dbReference type="EnsemblMetazoa" id="ACUA010842-PA"/>
    </source>
</evidence>
<dbReference type="PANTHER" id="PTHR21524:SF5">
    <property type="entry name" value="SPECTRIN REPEAT CONTAINING NUCLEAR ENVELOPE PROTEIN 2"/>
    <property type="match status" value="1"/>
</dbReference>
<evidence type="ECO:0000313" key="13">
    <source>
        <dbReference type="Proteomes" id="UP000075883"/>
    </source>
</evidence>
<evidence type="ECO:0000256" key="9">
    <source>
        <dbReference type="SAM" id="MobiDB-lite"/>
    </source>
</evidence>
<evidence type="ECO:0000256" key="2">
    <source>
        <dbReference type="ARBA" id="ARBA00008619"/>
    </source>
</evidence>
<protein>
    <recommendedName>
        <fullName evidence="11">KASH domain-containing protein</fullName>
    </recommendedName>
</protein>
<feature type="domain" description="KASH" evidence="11">
    <location>
        <begin position="499"/>
        <end position="554"/>
    </location>
</feature>
<dbReference type="Pfam" id="PF10541">
    <property type="entry name" value="KASH"/>
    <property type="match status" value="1"/>
</dbReference>
<dbReference type="GO" id="GO:0019894">
    <property type="term" value="F:kinesin binding"/>
    <property type="evidence" value="ECO:0007669"/>
    <property type="project" value="TreeGrafter"/>
</dbReference>
<dbReference type="GO" id="GO:0007010">
    <property type="term" value="P:cytoskeleton organization"/>
    <property type="evidence" value="ECO:0007669"/>
    <property type="project" value="TreeGrafter"/>
</dbReference>
<evidence type="ECO:0000256" key="6">
    <source>
        <dbReference type="ARBA" id="ARBA00023242"/>
    </source>
</evidence>
<dbReference type="EMBL" id="AXCM01000537">
    <property type="status" value="NOT_ANNOTATED_CDS"/>
    <property type="molecule type" value="Genomic_DNA"/>
</dbReference>
<keyword evidence="13" id="KW-1185">Reference proteome</keyword>
<dbReference type="STRING" id="139723.A0A182M6Q2"/>
<dbReference type="PANTHER" id="PTHR21524">
    <property type="entry name" value="SPECTRIN REPEAT CONTAINING NUCLEAR ENVELOPE PROTEIN 2"/>
    <property type="match status" value="1"/>
</dbReference>
<feature type="signal peptide" evidence="10">
    <location>
        <begin position="1"/>
        <end position="33"/>
    </location>
</feature>
<feature type="coiled-coil region" evidence="8">
    <location>
        <begin position="334"/>
        <end position="382"/>
    </location>
</feature>
<evidence type="ECO:0000256" key="3">
    <source>
        <dbReference type="ARBA" id="ARBA00022692"/>
    </source>
</evidence>
<proteinExistence type="inferred from homology"/>
<name>A0A182M6Q2_9DIPT</name>
<evidence type="ECO:0000259" key="11">
    <source>
        <dbReference type="PROSITE" id="PS51049"/>
    </source>
</evidence>
<reference evidence="12" key="2">
    <citation type="submission" date="2020-05" db="UniProtKB">
        <authorList>
            <consortium name="EnsemblMetazoa"/>
        </authorList>
    </citation>
    <scope>IDENTIFICATION</scope>
    <source>
        <strain evidence="12">A-37</strain>
    </source>
</reference>
<evidence type="ECO:0000256" key="7">
    <source>
        <dbReference type="PROSITE-ProRule" id="PRU00385"/>
    </source>
</evidence>
<feature type="chain" id="PRO_5008127991" description="KASH domain-containing protein" evidence="10">
    <location>
        <begin position="34"/>
        <end position="554"/>
    </location>
</feature>
<feature type="compositionally biased region" description="Basic and acidic residues" evidence="9">
    <location>
        <begin position="403"/>
        <end position="413"/>
    </location>
</feature>
<feature type="topological domain" description="Perinuclear space" evidence="7">
    <location>
        <begin position="529"/>
        <end position="554"/>
    </location>
</feature>
<dbReference type="InterPro" id="IPR012315">
    <property type="entry name" value="KASH"/>
</dbReference>
<accession>A0A182M6Q2</accession>
<dbReference type="GO" id="GO:0031965">
    <property type="term" value="C:nuclear membrane"/>
    <property type="evidence" value="ECO:0007669"/>
    <property type="project" value="UniProtKB-SubCell"/>
</dbReference>
<dbReference type="GO" id="GO:0007097">
    <property type="term" value="P:nuclear migration"/>
    <property type="evidence" value="ECO:0007669"/>
    <property type="project" value="TreeGrafter"/>
</dbReference>
<evidence type="ECO:0000256" key="1">
    <source>
        <dbReference type="ARBA" id="ARBA00004126"/>
    </source>
</evidence>
<keyword evidence="6" id="KW-0539">Nucleus</keyword>
<feature type="compositionally biased region" description="Polar residues" evidence="9">
    <location>
        <begin position="439"/>
        <end position="452"/>
    </location>
</feature>